<dbReference type="GO" id="GO:0009317">
    <property type="term" value="C:acetyl-CoA carboxylase complex"/>
    <property type="evidence" value="ECO:0007669"/>
    <property type="project" value="InterPro"/>
</dbReference>
<dbReference type="Gene3D" id="2.40.50.100">
    <property type="match status" value="1"/>
</dbReference>
<dbReference type="InterPro" id="IPR001249">
    <property type="entry name" value="AcCoA_biotinCC"/>
</dbReference>
<keyword evidence="5" id="KW-0436">Ligase</keyword>
<dbReference type="InterPro" id="IPR011053">
    <property type="entry name" value="Single_hybrid_motif"/>
</dbReference>
<dbReference type="PANTHER" id="PTHR45266">
    <property type="entry name" value="OXALOACETATE DECARBOXYLASE ALPHA CHAIN"/>
    <property type="match status" value="1"/>
</dbReference>
<gene>
    <name evidence="5" type="primary">accB</name>
    <name evidence="5" type="ORF">OG222_29495</name>
</gene>
<proteinExistence type="predicted"/>
<dbReference type="Pfam" id="PF00364">
    <property type="entry name" value="Biotin_lipoyl"/>
    <property type="match status" value="1"/>
</dbReference>
<comment type="pathway">
    <text evidence="3">Lipid metabolism; fatty acid biosynthesis.</text>
</comment>
<dbReference type="PROSITE" id="PS50968">
    <property type="entry name" value="BIOTINYL_LIPOYL"/>
    <property type="match status" value="1"/>
</dbReference>
<protein>
    <recommendedName>
        <fullName evidence="1 3">Biotin carboxyl carrier protein of acetyl-CoA carboxylase</fullName>
    </recommendedName>
</protein>
<keyword evidence="2 3" id="KW-0092">Biotin</keyword>
<dbReference type="AlphaFoldDB" id="A0AAU1M0H3"/>
<dbReference type="SUPFAM" id="SSF51230">
    <property type="entry name" value="Single hybrid motif"/>
    <property type="match status" value="1"/>
</dbReference>
<dbReference type="GO" id="GO:0006633">
    <property type="term" value="P:fatty acid biosynthetic process"/>
    <property type="evidence" value="ECO:0007669"/>
    <property type="project" value="UniProtKB-KW"/>
</dbReference>
<keyword evidence="3" id="KW-0444">Lipid biosynthesis</keyword>
<dbReference type="InterPro" id="IPR050709">
    <property type="entry name" value="Biotin_Carboxyl_Carrier/Decarb"/>
</dbReference>
<keyword evidence="3" id="KW-0443">Lipid metabolism</keyword>
<keyword evidence="3" id="KW-0276">Fatty acid metabolism</keyword>
<dbReference type="InterPro" id="IPR000089">
    <property type="entry name" value="Biotin_lipoyl"/>
</dbReference>
<organism evidence="5">
    <name type="scientific">Streptomyces sp. NBC_00148</name>
    <dbReference type="NCBI Taxonomy" id="2903626"/>
    <lineage>
        <taxon>Bacteria</taxon>
        <taxon>Bacillati</taxon>
        <taxon>Actinomycetota</taxon>
        <taxon>Actinomycetes</taxon>
        <taxon>Kitasatosporales</taxon>
        <taxon>Streptomycetaceae</taxon>
        <taxon>Streptomyces</taxon>
    </lineage>
</organism>
<dbReference type="PRINTS" id="PR01071">
    <property type="entry name" value="ACOABIOTINCC"/>
</dbReference>
<name>A0AAU1M0H3_9ACTN</name>
<reference evidence="5" key="1">
    <citation type="submission" date="2022-10" db="EMBL/GenBank/DDBJ databases">
        <title>The complete genomes of actinobacterial strains from the NBC collection.</title>
        <authorList>
            <person name="Joergensen T.S."/>
            <person name="Alvarez Arevalo M."/>
            <person name="Sterndorff E.B."/>
            <person name="Faurdal D."/>
            <person name="Vuksanovic O."/>
            <person name="Mourched A.-S."/>
            <person name="Charusanti P."/>
            <person name="Shaw S."/>
            <person name="Blin K."/>
            <person name="Weber T."/>
        </authorList>
    </citation>
    <scope>NUCLEOTIDE SEQUENCE</scope>
    <source>
        <strain evidence="5">NBC_00148</strain>
    </source>
</reference>
<dbReference type="CDD" id="cd06850">
    <property type="entry name" value="biotinyl_domain"/>
    <property type="match status" value="1"/>
</dbReference>
<comment type="function">
    <text evidence="3">This protein is a component of the acetyl coenzyme A carboxylase complex; first, biotin carboxylase catalyzes the carboxylation of the carrier protein and then the transcarboxylase transfers the carboxyl group to form malonyl-CoA.</text>
</comment>
<dbReference type="GO" id="GO:0003989">
    <property type="term" value="F:acetyl-CoA carboxylase activity"/>
    <property type="evidence" value="ECO:0007669"/>
    <property type="project" value="InterPro"/>
</dbReference>
<feature type="domain" description="Lipoyl-binding" evidence="4">
    <location>
        <begin position="93"/>
        <end position="169"/>
    </location>
</feature>
<evidence type="ECO:0000256" key="2">
    <source>
        <dbReference type="ARBA" id="ARBA00023267"/>
    </source>
</evidence>
<keyword evidence="3" id="KW-0275">Fatty acid biosynthesis</keyword>
<dbReference type="NCBIfam" id="TIGR00531">
    <property type="entry name" value="BCCP"/>
    <property type="match status" value="1"/>
</dbReference>
<evidence type="ECO:0000256" key="1">
    <source>
        <dbReference type="ARBA" id="ARBA00017562"/>
    </source>
</evidence>
<evidence type="ECO:0000259" key="4">
    <source>
        <dbReference type="PROSITE" id="PS50968"/>
    </source>
</evidence>
<evidence type="ECO:0000313" key="5">
    <source>
        <dbReference type="EMBL" id="WTQ77004.1"/>
    </source>
</evidence>
<accession>A0AAU1M0H3</accession>
<dbReference type="EMBL" id="CP108169">
    <property type="protein sequence ID" value="WTQ77004.1"/>
    <property type="molecule type" value="Genomic_DNA"/>
</dbReference>
<sequence length="172" mass="17625">MTTETTTAADTMTVEELRTQTRLLAGELPGTLRRITLKAGGISVDVEWETAPAAAPAPTPAAALATAPAGVQPAAAPAPPAAAPADPDRPAGLVQVTAPLVGTFYQASSPGGEPFVQVGDIVEPGHQLAIIEAMKLLNSITADVRGRVHAVHPQDGEVVEYAQPLFDLVPVD</sequence>
<dbReference type="PANTHER" id="PTHR45266:SF3">
    <property type="entry name" value="OXALOACETATE DECARBOXYLASE ALPHA CHAIN"/>
    <property type="match status" value="1"/>
</dbReference>
<evidence type="ECO:0000256" key="3">
    <source>
        <dbReference type="RuleBase" id="RU364072"/>
    </source>
</evidence>